<accession>A0ABD0LUE8</accession>
<dbReference type="AlphaFoldDB" id="A0ABD0LUE8"/>
<organism evidence="1 2">
    <name type="scientific">Batillaria attramentaria</name>
    <dbReference type="NCBI Taxonomy" id="370345"/>
    <lineage>
        <taxon>Eukaryota</taxon>
        <taxon>Metazoa</taxon>
        <taxon>Spiralia</taxon>
        <taxon>Lophotrochozoa</taxon>
        <taxon>Mollusca</taxon>
        <taxon>Gastropoda</taxon>
        <taxon>Caenogastropoda</taxon>
        <taxon>Sorbeoconcha</taxon>
        <taxon>Cerithioidea</taxon>
        <taxon>Batillariidae</taxon>
        <taxon>Batillaria</taxon>
    </lineage>
</organism>
<gene>
    <name evidence="1" type="ORF">BaRGS_00006078</name>
</gene>
<protein>
    <submittedName>
        <fullName evidence="1">Uncharacterized protein</fullName>
    </submittedName>
</protein>
<keyword evidence="2" id="KW-1185">Reference proteome</keyword>
<reference evidence="1 2" key="1">
    <citation type="journal article" date="2023" name="Sci. Data">
        <title>Genome assembly of the Korean intertidal mud-creeper Batillaria attramentaria.</title>
        <authorList>
            <person name="Patra A.K."/>
            <person name="Ho P.T."/>
            <person name="Jun S."/>
            <person name="Lee S.J."/>
            <person name="Kim Y."/>
            <person name="Won Y.J."/>
        </authorList>
    </citation>
    <scope>NUCLEOTIDE SEQUENCE [LARGE SCALE GENOMIC DNA]</scope>
    <source>
        <strain evidence="1">Wonlab-2016</strain>
    </source>
</reference>
<name>A0ABD0LUE8_9CAEN</name>
<comment type="caution">
    <text evidence="1">The sequence shown here is derived from an EMBL/GenBank/DDBJ whole genome shotgun (WGS) entry which is preliminary data.</text>
</comment>
<dbReference type="Proteomes" id="UP001519460">
    <property type="component" value="Unassembled WGS sequence"/>
</dbReference>
<dbReference type="EMBL" id="JACVVK020000024">
    <property type="protein sequence ID" value="KAK7502828.1"/>
    <property type="molecule type" value="Genomic_DNA"/>
</dbReference>
<sequence length="89" mass="9821">MAMMGDKKALLVQYVLMQTPPRKPAWHIPAERRSVIQTTLTKPRFSPESTWTTRPRHVVPDHGVAEVVGKPQCCAGRGTASMLCAVATH</sequence>
<proteinExistence type="predicted"/>
<evidence type="ECO:0000313" key="2">
    <source>
        <dbReference type="Proteomes" id="UP001519460"/>
    </source>
</evidence>
<evidence type="ECO:0000313" key="1">
    <source>
        <dbReference type="EMBL" id="KAK7502828.1"/>
    </source>
</evidence>